<feature type="coiled-coil region" evidence="1">
    <location>
        <begin position="151"/>
        <end position="195"/>
    </location>
</feature>
<proteinExistence type="predicted"/>
<evidence type="ECO:0000313" key="2">
    <source>
        <dbReference type="EMBL" id="KAK2198141.1"/>
    </source>
</evidence>
<dbReference type="Proteomes" id="UP001214638">
    <property type="component" value="Unassembled WGS sequence"/>
</dbReference>
<gene>
    <name evidence="2" type="ORF">BdWA1_001146</name>
</gene>
<name>A0AAD9PP37_9APIC</name>
<reference evidence="2" key="1">
    <citation type="journal article" date="2023" name="Nat. Microbiol.">
        <title>Babesia duncani multi-omics identifies virulence factors and drug targets.</title>
        <authorList>
            <person name="Singh P."/>
            <person name="Lonardi S."/>
            <person name="Liang Q."/>
            <person name="Vydyam P."/>
            <person name="Khabirova E."/>
            <person name="Fang T."/>
            <person name="Gihaz S."/>
            <person name="Thekkiniath J."/>
            <person name="Munshi M."/>
            <person name="Abel S."/>
            <person name="Ciampossin L."/>
            <person name="Batugedara G."/>
            <person name="Gupta M."/>
            <person name="Lu X.M."/>
            <person name="Lenz T."/>
            <person name="Chakravarty S."/>
            <person name="Cornillot E."/>
            <person name="Hu Y."/>
            <person name="Ma W."/>
            <person name="Gonzalez L.M."/>
            <person name="Sanchez S."/>
            <person name="Estrada K."/>
            <person name="Sanchez-Flores A."/>
            <person name="Montero E."/>
            <person name="Harb O.S."/>
            <person name="Le Roch K.G."/>
            <person name="Mamoun C.B."/>
        </authorList>
    </citation>
    <scope>NUCLEOTIDE SEQUENCE</scope>
    <source>
        <strain evidence="2">WA1</strain>
    </source>
</reference>
<comment type="caution">
    <text evidence="2">The sequence shown here is derived from an EMBL/GenBank/DDBJ whole genome shotgun (WGS) entry which is preliminary data.</text>
</comment>
<sequence length="222" mass="24675">MINELACVWTALFTESPNFAGGFNEKLLNAALETELNQVSNGRDFNFNQGEDTRLYSIKKALQSALEHRDPMLGDLPIEAIFKVREELVSTFLEVARDEDFEQMYQYALKLVIIDSLNRKIRDGSTDAPTLSGSVSSVASLDKYLGVISQIKHLVAEIKSAKEAIAAAKKEMGRLEEMEREIDAYTNRMQLNLNSDLSLNSHLGTRTQDALERQGTESPGGG</sequence>
<dbReference type="RefSeq" id="XP_067804983.1">
    <property type="nucleotide sequence ID" value="XM_067946192.1"/>
</dbReference>
<evidence type="ECO:0000256" key="1">
    <source>
        <dbReference type="SAM" id="Coils"/>
    </source>
</evidence>
<accession>A0AAD9PP37</accession>
<organism evidence="2 3">
    <name type="scientific">Babesia duncani</name>
    <dbReference type="NCBI Taxonomy" id="323732"/>
    <lineage>
        <taxon>Eukaryota</taxon>
        <taxon>Sar</taxon>
        <taxon>Alveolata</taxon>
        <taxon>Apicomplexa</taxon>
        <taxon>Aconoidasida</taxon>
        <taxon>Piroplasmida</taxon>
        <taxon>Babesiidae</taxon>
        <taxon>Babesia</taxon>
    </lineage>
</organism>
<dbReference type="GeneID" id="94335444"/>
<dbReference type="EMBL" id="JALLKP010000001">
    <property type="protein sequence ID" value="KAK2198141.1"/>
    <property type="molecule type" value="Genomic_DNA"/>
</dbReference>
<evidence type="ECO:0000313" key="3">
    <source>
        <dbReference type="Proteomes" id="UP001214638"/>
    </source>
</evidence>
<dbReference type="AlphaFoldDB" id="A0AAD9PP37"/>
<keyword evidence="3" id="KW-1185">Reference proteome</keyword>
<protein>
    <submittedName>
        <fullName evidence="2">Uncharacterized protein</fullName>
    </submittedName>
</protein>
<keyword evidence="1" id="KW-0175">Coiled coil</keyword>
<dbReference type="KEGG" id="bdw:94335444"/>